<proteinExistence type="predicted"/>
<gene>
    <name evidence="1" type="ORF">LWI28_011704</name>
</gene>
<reference evidence="1" key="2">
    <citation type="submission" date="2023-02" db="EMBL/GenBank/DDBJ databases">
        <authorList>
            <person name="Swenson N.G."/>
            <person name="Wegrzyn J.L."/>
            <person name="Mcevoy S.L."/>
        </authorList>
    </citation>
    <scope>NUCLEOTIDE SEQUENCE</scope>
    <source>
        <strain evidence="1">91603</strain>
        <tissue evidence="1">Leaf</tissue>
    </source>
</reference>
<protein>
    <submittedName>
        <fullName evidence="1">Uncharacterized protein</fullName>
    </submittedName>
</protein>
<dbReference type="AlphaFoldDB" id="A0AAD5IVE1"/>
<comment type="caution">
    <text evidence="1">The sequence shown here is derived from an EMBL/GenBank/DDBJ whole genome shotgun (WGS) entry which is preliminary data.</text>
</comment>
<reference evidence="1" key="1">
    <citation type="journal article" date="2022" name="Plant J.">
        <title>Strategies of tolerance reflected in two North American maple genomes.</title>
        <authorList>
            <person name="McEvoy S.L."/>
            <person name="Sezen U.U."/>
            <person name="Trouern-Trend A."/>
            <person name="McMahon S.M."/>
            <person name="Schaberg P.G."/>
            <person name="Yang J."/>
            <person name="Wegrzyn J.L."/>
            <person name="Swenson N.G."/>
        </authorList>
    </citation>
    <scope>NUCLEOTIDE SEQUENCE</scope>
    <source>
        <strain evidence="1">91603</strain>
    </source>
</reference>
<accession>A0AAD5IVE1</accession>
<sequence>MRETHKTPNDKFDNTFENQFETTKTGSHFSLETHCPSQFRYRQNAINPICETQSTKIHLQPHSMASTDSEIKRQLKTLAIESRGICESQLSDVASNEINNNKQITSLLFDLAENTSNCSAPNSNYKPRPTLHKNRPTTLIDMMQFVAQWFDFEENLVDESAESERINRIENELSKNDIGDDGFSDELGDIIVDCDNSVQEKLFTSCDVLGDIVVECGNSIQEKLVDCFDVKNVGENVKNVEEDGKIVLSIASDWFNFEEGENDCCDVLGDIIVDCDNNVQEKGSHEQFGSQSMGNSQSVIRDLTEGEPVLLRSEINVKNLSNIIEEIDLRDASFVVRTIDSTLSVGFENFKSKGRRSRGCGAVIEQNDKSSRDRRYPSDIRVNNGSWTVATTLGWTAASLPEITIIQASSWWTAVGG</sequence>
<evidence type="ECO:0000313" key="2">
    <source>
        <dbReference type="Proteomes" id="UP001064489"/>
    </source>
</evidence>
<evidence type="ECO:0000313" key="1">
    <source>
        <dbReference type="EMBL" id="KAI9177151.1"/>
    </source>
</evidence>
<dbReference type="EMBL" id="JAJSOW010000102">
    <property type="protein sequence ID" value="KAI9177151.1"/>
    <property type="molecule type" value="Genomic_DNA"/>
</dbReference>
<name>A0AAD5IVE1_ACENE</name>
<keyword evidence="2" id="KW-1185">Reference proteome</keyword>
<dbReference type="Proteomes" id="UP001064489">
    <property type="component" value="Chromosome 5"/>
</dbReference>
<organism evidence="1 2">
    <name type="scientific">Acer negundo</name>
    <name type="common">Box elder</name>
    <dbReference type="NCBI Taxonomy" id="4023"/>
    <lineage>
        <taxon>Eukaryota</taxon>
        <taxon>Viridiplantae</taxon>
        <taxon>Streptophyta</taxon>
        <taxon>Embryophyta</taxon>
        <taxon>Tracheophyta</taxon>
        <taxon>Spermatophyta</taxon>
        <taxon>Magnoliopsida</taxon>
        <taxon>eudicotyledons</taxon>
        <taxon>Gunneridae</taxon>
        <taxon>Pentapetalae</taxon>
        <taxon>rosids</taxon>
        <taxon>malvids</taxon>
        <taxon>Sapindales</taxon>
        <taxon>Sapindaceae</taxon>
        <taxon>Hippocastanoideae</taxon>
        <taxon>Acereae</taxon>
        <taxon>Acer</taxon>
    </lineage>
</organism>